<reference evidence="1 2" key="1">
    <citation type="submission" date="2024-07" db="EMBL/GenBank/DDBJ databases">
        <title>Chromosome-level genome assembly of the water stick insect Ranatra chinensis (Heteroptera: Nepidae).</title>
        <authorList>
            <person name="Liu X."/>
        </authorList>
    </citation>
    <scope>NUCLEOTIDE SEQUENCE [LARGE SCALE GENOMIC DNA]</scope>
    <source>
        <strain evidence="1">Cailab_2021Rc</strain>
        <tissue evidence="1">Muscle</tissue>
    </source>
</reference>
<protein>
    <recommendedName>
        <fullName evidence="3">TROVE domain-containing protein</fullName>
    </recommendedName>
</protein>
<dbReference type="InterPro" id="IPR040322">
    <property type="entry name" value="TROVE2"/>
</dbReference>
<dbReference type="PANTHER" id="PTHR14202">
    <property type="entry name" value="60 KDA RIBONUCLEOPROTEIN SSA/RO"/>
    <property type="match status" value="1"/>
</dbReference>
<proteinExistence type="predicted"/>
<dbReference type="InterPro" id="IPR037214">
    <property type="entry name" value="TROVE_dom_sf"/>
</dbReference>
<evidence type="ECO:0000313" key="2">
    <source>
        <dbReference type="Proteomes" id="UP001558652"/>
    </source>
</evidence>
<keyword evidence="2" id="KW-1185">Reference proteome</keyword>
<dbReference type="Proteomes" id="UP001558652">
    <property type="component" value="Unassembled WGS sequence"/>
</dbReference>
<organism evidence="1 2">
    <name type="scientific">Ranatra chinensis</name>
    <dbReference type="NCBI Taxonomy" id="642074"/>
    <lineage>
        <taxon>Eukaryota</taxon>
        <taxon>Metazoa</taxon>
        <taxon>Ecdysozoa</taxon>
        <taxon>Arthropoda</taxon>
        <taxon>Hexapoda</taxon>
        <taxon>Insecta</taxon>
        <taxon>Pterygota</taxon>
        <taxon>Neoptera</taxon>
        <taxon>Paraneoptera</taxon>
        <taxon>Hemiptera</taxon>
        <taxon>Heteroptera</taxon>
        <taxon>Panheteroptera</taxon>
        <taxon>Nepomorpha</taxon>
        <taxon>Nepidae</taxon>
        <taxon>Ranatrinae</taxon>
        <taxon>Ranatra</taxon>
    </lineage>
</organism>
<dbReference type="PANTHER" id="PTHR14202:SF0">
    <property type="entry name" value="RNA-BINDING PROTEIN RO60"/>
    <property type="match status" value="1"/>
</dbReference>
<dbReference type="AlphaFoldDB" id="A0ABD0Z509"/>
<evidence type="ECO:0000313" key="1">
    <source>
        <dbReference type="EMBL" id="KAL1138802.1"/>
    </source>
</evidence>
<comment type="caution">
    <text evidence="1">The sequence shown here is derived from an EMBL/GenBank/DDBJ whole genome shotgun (WGS) entry which is preliminary data.</text>
</comment>
<evidence type="ECO:0008006" key="3">
    <source>
        <dbReference type="Google" id="ProtNLM"/>
    </source>
</evidence>
<dbReference type="SUPFAM" id="SSF140864">
    <property type="entry name" value="TROVE domain-like"/>
    <property type="match status" value="1"/>
</dbReference>
<name>A0ABD0Z509_9HEMI</name>
<accession>A0ABD0Z509</accession>
<gene>
    <name evidence="1" type="ORF">AAG570_008864</name>
</gene>
<sequence>MDVSAETKYKRFLHYASEDGIYIPGCRFHFKNYSPERLTSLDTLVSEGKEDFVIDTILKIHNDKTSAYPEALVFALVQCTGRAFRRVVRNWYLSKTALDLADIVTWRPKYKGWRHADTIKLAHVTSSDPAQGAVLRYVSRGLKDTLEKYGGIPEAEEVLKHLSEVDAFRKETDPASVTRMKLELESKTGITREPPTICGELLKSLEKVFRSTFKNKLPWLSEDKERWNFHMNKTGMVCLHRLMYQIYKLNETERK</sequence>
<dbReference type="EMBL" id="JBFDAA010000003">
    <property type="protein sequence ID" value="KAL1138802.1"/>
    <property type="molecule type" value="Genomic_DNA"/>
</dbReference>